<dbReference type="Proteomes" id="UP001524478">
    <property type="component" value="Unassembled WGS sequence"/>
</dbReference>
<evidence type="ECO:0000313" key="12">
    <source>
        <dbReference type="EMBL" id="MCQ4925049.1"/>
    </source>
</evidence>
<evidence type="ECO:0000256" key="9">
    <source>
        <dbReference type="PROSITE-ProRule" id="PRU01248"/>
    </source>
</evidence>
<evidence type="ECO:0000259" key="10">
    <source>
        <dbReference type="PROSITE" id="PS51898"/>
    </source>
</evidence>
<evidence type="ECO:0000256" key="4">
    <source>
        <dbReference type="ARBA" id="ARBA00022829"/>
    </source>
</evidence>
<dbReference type="InterPro" id="IPR044068">
    <property type="entry name" value="CB"/>
</dbReference>
<name>A0ABT1SF64_9FIRM</name>
<dbReference type="InterPro" id="IPR010998">
    <property type="entry name" value="Integrase_recombinase_N"/>
</dbReference>
<dbReference type="RefSeq" id="WP_256312639.1">
    <property type="nucleotide sequence ID" value="NZ_JANGAC010000017.1"/>
</dbReference>
<dbReference type="InterPro" id="IPR013762">
    <property type="entry name" value="Integrase-like_cat_sf"/>
</dbReference>
<keyword evidence="4" id="KW-0159">Chromosome partition</keyword>
<keyword evidence="6 9" id="KW-0238">DNA-binding</keyword>
<sequence>MKKDIEIKYDIELNRRLKELPDFATDFILSLEDSTSIRTRIAYCKDLSIYLRFILNEVIINPTKDIVGLSVDDIRDIEEKDIRNFLSYLNDYTVEYVSTGGNMVKQSYSNSQQGKNRKIATLRTLYSYLLRHYGLTDPTKYINIKINEKVEIKNSLDGKEIDELVKIILSDLSGVSERQKLFHKKLKYRNANIILLLSYTGIRVSELVSLDIPDIDIDAGTFVITRKGGDQEIAYLPEEIIFHLRDYLEQRKSILDVNLPYRNALFLSNRKSRLSERQINTMLDKYASIVGLTKVTPHTLRRSFGMALYNQTGDIQLTADSLGHSTTETTRRYYAKPNEERKKKILGKFAYSQE</sequence>
<dbReference type="EMBL" id="JANGAC010000017">
    <property type="protein sequence ID" value="MCQ4925049.1"/>
    <property type="molecule type" value="Genomic_DNA"/>
</dbReference>
<comment type="subcellular location">
    <subcellularLocation>
        <location evidence="1">Cytoplasm</location>
    </subcellularLocation>
</comment>
<dbReference type="InterPro" id="IPR002104">
    <property type="entry name" value="Integrase_catalytic"/>
</dbReference>
<comment type="caution">
    <text evidence="12">The sequence shown here is derived from an EMBL/GenBank/DDBJ whole genome shotgun (WGS) entry which is preliminary data.</text>
</comment>
<keyword evidence="3" id="KW-0132">Cell division</keyword>
<organism evidence="12 13">
    <name type="scientific">Tissierella carlieri</name>
    <dbReference type="NCBI Taxonomy" id="689904"/>
    <lineage>
        <taxon>Bacteria</taxon>
        <taxon>Bacillati</taxon>
        <taxon>Bacillota</taxon>
        <taxon>Tissierellia</taxon>
        <taxon>Tissierellales</taxon>
        <taxon>Tissierellaceae</taxon>
        <taxon>Tissierella</taxon>
    </lineage>
</organism>
<evidence type="ECO:0000256" key="1">
    <source>
        <dbReference type="ARBA" id="ARBA00004496"/>
    </source>
</evidence>
<evidence type="ECO:0000256" key="5">
    <source>
        <dbReference type="ARBA" id="ARBA00022908"/>
    </source>
</evidence>
<dbReference type="InterPro" id="IPR011010">
    <property type="entry name" value="DNA_brk_join_enz"/>
</dbReference>
<feature type="domain" description="Core-binding (CB)" evidence="11">
    <location>
        <begin position="18"/>
        <end position="130"/>
    </location>
</feature>
<reference evidence="12 13" key="1">
    <citation type="submission" date="2022-06" db="EMBL/GenBank/DDBJ databases">
        <title>Isolation of gut microbiota from human fecal samples.</title>
        <authorList>
            <person name="Pamer E.G."/>
            <person name="Barat B."/>
            <person name="Waligurski E."/>
            <person name="Medina S."/>
            <person name="Paddock L."/>
            <person name="Mostad J."/>
        </authorList>
    </citation>
    <scope>NUCLEOTIDE SEQUENCE [LARGE SCALE GENOMIC DNA]</scope>
    <source>
        <strain evidence="12 13">DFI.7.95</strain>
    </source>
</reference>
<feature type="domain" description="Tyr recombinase" evidence="10">
    <location>
        <begin position="151"/>
        <end position="347"/>
    </location>
</feature>
<evidence type="ECO:0000256" key="2">
    <source>
        <dbReference type="ARBA" id="ARBA00022490"/>
    </source>
</evidence>
<dbReference type="PROSITE" id="PS51900">
    <property type="entry name" value="CB"/>
    <property type="match status" value="1"/>
</dbReference>
<dbReference type="InterPro" id="IPR050090">
    <property type="entry name" value="Tyrosine_recombinase_XerCD"/>
</dbReference>
<evidence type="ECO:0000259" key="11">
    <source>
        <dbReference type="PROSITE" id="PS51900"/>
    </source>
</evidence>
<protein>
    <submittedName>
        <fullName evidence="12">Tyrosine-type recombinase/integrase</fullName>
    </submittedName>
</protein>
<dbReference type="Gene3D" id="1.10.150.130">
    <property type="match status" value="1"/>
</dbReference>
<evidence type="ECO:0000313" key="13">
    <source>
        <dbReference type="Proteomes" id="UP001524478"/>
    </source>
</evidence>
<dbReference type="PROSITE" id="PS51898">
    <property type="entry name" value="TYR_RECOMBINASE"/>
    <property type="match status" value="1"/>
</dbReference>
<evidence type="ECO:0000256" key="6">
    <source>
        <dbReference type="ARBA" id="ARBA00023125"/>
    </source>
</evidence>
<evidence type="ECO:0000256" key="3">
    <source>
        <dbReference type="ARBA" id="ARBA00022618"/>
    </source>
</evidence>
<keyword evidence="13" id="KW-1185">Reference proteome</keyword>
<gene>
    <name evidence="12" type="ORF">NE686_18250</name>
</gene>
<evidence type="ECO:0000256" key="7">
    <source>
        <dbReference type="ARBA" id="ARBA00023172"/>
    </source>
</evidence>
<accession>A0ABT1SF64</accession>
<dbReference type="SUPFAM" id="SSF56349">
    <property type="entry name" value="DNA breaking-rejoining enzymes"/>
    <property type="match status" value="1"/>
</dbReference>
<keyword evidence="2" id="KW-0963">Cytoplasm</keyword>
<keyword evidence="7" id="KW-0233">DNA recombination</keyword>
<dbReference type="PANTHER" id="PTHR30349:SF77">
    <property type="entry name" value="TYROSINE RECOMBINASE XERC"/>
    <property type="match status" value="1"/>
</dbReference>
<dbReference type="Gene3D" id="1.10.443.10">
    <property type="entry name" value="Intergrase catalytic core"/>
    <property type="match status" value="1"/>
</dbReference>
<keyword evidence="5" id="KW-0229">DNA integration</keyword>
<dbReference type="Pfam" id="PF00589">
    <property type="entry name" value="Phage_integrase"/>
    <property type="match status" value="1"/>
</dbReference>
<proteinExistence type="predicted"/>
<keyword evidence="8" id="KW-0131">Cell cycle</keyword>
<dbReference type="PANTHER" id="PTHR30349">
    <property type="entry name" value="PHAGE INTEGRASE-RELATED"/>
    <property type="match status" value="1"/>
</dbReference>
<evidence type="ECO:0000256" key="8">
    <source>
        <dbReference type="ARBA" id="ARBA00023306"/>
    </source>
</evidence>